<protein>
    <submittedName>
        <fullName evidence="2">Uncharacterized protein</fullName>
    </submittedName>
</protein>
<dbReference type="RefSeq" id="WP_064505074.1">
    <property type="nucleotide sequence ID" value="NZ_LQYI01000010.1"/>
</dbReference>
<comment type="caution">
    <text evidence="2">The sequence shown here is derived from an EMBL/GenBank/DDBJ whole genome shotgun (WGS) entry which is preliminary data.</text>
</comment>
<sequence length="209" mass="23583">MKKIKNMLKLLFVLALIFGLPVGVYANGSTSTDQQNARNTISLQSKIIQGAKPNYVDKSGSQSYLNPDDYPLINPGGYVGALTDSWYSTHYLTYGSTTSYSDTQMLFTLLHTDTDYYKDPYLEIEFYTNHNGTMDFVGYFEKDISAYTGTVSLGFIINKSFFQNDPYIYVRVGTLSSLSDYYYSDVTYFKVANPFYQGGTPTTVRITTN</sequence>
<dbReference type="AlphaFoldDB" id="A0A150KJN8"/>
<reference evidence="2 3" key="1">
    <citation type="submission" date="2016-01" db="EMBL/GenBank/DDBJ databases">
        <title>Genome Sequences of Twelve Sporeforming Bacillus Species Isolated from Foods.</title>
        <authorList>
            <person name="Berendsen E.M."/>
            <person name="Wells-Bennik M.H."/>
            <person name="Krawcyk A.O."/>
            <person name="De Jong A."/>
            <person name="Holsappel S."/>
            <person name="Eijlander R.T."/>
            <person name="Kuipers O.P."/>
        </authorList>
    </citation>
    <scope>NUCLEOTIDE SEQUENCE [LARGE SCALE GENOMIC DNA]</scope>
    <source>
        <strain evidence="2 3">B4099</strain>
    </source>
</reference>
<accession>A0A150KJN8</accession>
<keyword evidence="1" id="KW-0732">Signal</keyword>
<gene>
    <name evidence="2" type="ORF">B4099_1544</name>
</gene>
<name>A0A150KJN8_HEYCO</name>
<evidence type="ECO:0000313" key="2">
    <source>
        <dbReference type="EMBL" id="KYC73186.1"/>
    </source>
</evidence>
<feature type="signal peptide" evidence="1">
    <location>
        <begin position="1"/>
        <end position="26"/>
    </location>
</feature>
<evidence type="ECO:0000313" key="3">
    <source>
        <dbReference type="Proteomes" id="UP000075304"/>
    </source>
</evidence>
<feature type="chain" id="PRO_5007563794" evidence="1">
    <location>
        <begin position="27"/>
        <end position="209"/>
    </location>
</feature>
<evidence type="ECO:0000256" key="1">
    <source>
        <dbReference type="SAM" id="SignalP"/>
    </source>
</evidence>
<dbReference type="EMBL" id="LQYI01000010">
    <property type="protein sequence ID" value="KYC73186.1"/>
    <property type="molecule type" value="Genomic_DNA"/>
</dbReference>
<organism evidence="2 3">
    <name type="scientific">Heyndrickxia coagulans</name>
    <name type="common">Weizmannia coagulans</name>
    <dbReference type="NCBI Taxonomy" id="1398"/>
    <lineage>
        <taxon>Bacteria</taxon>
        <taxon>Bacillati</taxon>
        <taxon>Bacillota</taxon>
        <taxon>Bacilli</taxon>
        <taxon>Bacillales</taxon>
        <taxon>Bacillaceae</taxon>
        <taxon>Heyndrickxia</taxon>
    </lineage>
</organism>
<dbReference type="PATRIC" id="fig|1398.25.peg.43"/>
<proteinExistence type="predicted"/>
<dbReference type="Proteomes" id="UP000075304">
    <property type="component" value="Unassembled WGS sequence"/>
</dbReference>